<keyword evidence="5 9" id="KW-0227">DNA damage</keyword>
<dbReference type="Pfam" id="PF02463">
    <property type="entry name" value="SMC_N"/>
    <property type="match status" value="1"/>
</dbReference>
<evidence type="ECO:0000256" key="3">
    <source>
        <dbReference type="ARBA" id="ARBA00021315"/>
    </source>
</evidence>
<comment type="function">
    <text evidence="1 9">May be involved in recombinational repair of damaged DNA.</text>
</comment>
<evidence type="ECO:0000256" key="1">
    <source>
        <dbReference type="ARBA" id="ARBA00003618"/>
    </source>
</evidence>
<dbReference type="PANTHER" id="PTHR11059">
    <property type="entry name" value="DNA REPAIR PROTEIN RECN"/>
    <property type="match status" value="1"/>
</dbReference>
<reference evidence="12 13" key="1">
    <citation type="submission" date="2020-08" db="EMBL/GenBank/DDBJ databases">
        <title>Genome public.</title>
        <authorList>
            <person name="Liu C."/>
            <person name="Sun Q."/>
        </authorList>
    </citation>
    <scope>NUCLEOTIDE SEQUENCE [LARGE SCALE GENOMIC DNA]</scope>
    <source>
        <strain evidence="12 13">New-7</strain>
    </source>
</reference>
<protein>
    <recommendedName>
        <fullName evidence="3 9">DNA repair protein RecN</fullName>
    </recommendedName>
    <alternativeName>
        <fullName evidence="8 9">Recombination protein N</fullName>
    </alternativeName>
</protein>
<keyword evidence="10" id="KW-0175">Coiled coil</keyword>
<dbReference type="EMBL" id="JACOOK010000001">
    <property type="protein sequence ID" value="MBC5615490.1"/>
    <property type="molecule type" value="Genomic_DNA"/>
</dbReference>
<evidence type="ECO:0000256" key="2">
    <source>
        <dbReference type="ARBA" id="ARBA00009441"/>
    </source>
</evidence>
<evidence type="ECO:0000259" key="11">
    <source>
        <dbReference type="Pfam" id="PF02463"/>
    </source>
</evidence>
<name>A0ABR7CJE5_9BACT</name>
<feature type="coiled-coil region" evidence="10">
    <location>
        <begin position="158"/>
        <end position="185"/>
    </location>
</feature>
<keyword evidence="6" id="KW-0067">ATP-binding</keyword>
<evidence type="ECO:0000256" key="9">
    <source>
        <dbReference type="PIRNR" id="PIRNR003128"/>
    </source>
</evidence>
<dbReference type="NCBIfam" id="TIGR00634">
    <property type="entry name" value="recN"/>
    <property type="match status" value="1"/>
</dbReference>
<evidence type="ECO:0000256" key="7">
    <source>
        <dbReference type="ARBA" id="ARBA00023204"/>
    </source>
</evidence>
<evidence type="ECO:0000256" key="8">
    <source>
        <dbReference type="ARBA" id="ARBA00033408"/>
    </source>
</evidence>
<proteinExistence type="inferred from homology"/>
<keyword evidence="7 9" id="KW-0234">DNA repair</keyword>
<accession>A0ABR7CJE5</accession>
<keyword evidence="4" id="KW-0547">Nucleotide-binding</keyword>
<dbReference type="PANTHER" id="PTHR11059:SF0">
    <property type="entry name" value="DNA REPAIR PROTEIN RECN"/>
    <property type="match status" value="1"/>
</dbReference>
<organism evidence="12 13">
    <name type="scientific">Alistipes hominis</name>
    <dbReference type="NCBI Taxonomy" id="2763015"/>
    <lineage>
        <taxon>Bacteria</taxon>
        <taxon>Pseudomonadati</taxon>
        <taxon>Bacteroidota</taxon>
        <taxon>Bacteroidia</taxon>
        <taxon>Bacteroidales</taxon>
        <taxon>Rikenellaceae</taxon>
        <taxon>Alistipes</taxon>
    </lineage>
</organism>
<evidence type="ECO:0000256" key="4">
    <source>
        <dbReference type="ARBA" id="ARBA00022741"/>
    </source>
</evidence>
<dbReference type="InterPro" id="IPR003395">
    <property type="entry name" value="RecF/RecN/SMC_N"/>
</dbReference>
<dbReference type="InterPro" id="IPR027417">
    <property type="entry name" value="P-loop_NTPase"/>
</dbReference>
<evidence type="ECO:0000313" key="12">
    <source>
        <dbReference type="EMBL" id="MBC5615490.1"/>
    </source>
</evidence>
<sequence length="555" mass="61696">MLNRLSVENYALIDRLDIELAAGLNIVTGETGAGKSILLGALGLILGNRTDAAAIKNSQRNCVIEAEFDVDGYGLEALFESLDIDYENRTIIRRIVTPGGKSRAYVNDIPVQMNTLREIGSRLIDIHSQHQTLLLADNRFQTGIVDSVASHDGLLSRYKETFAALQQSERELNRLRQQAEANDRDREYLAFQSDELQKAKLKEGEQAELEAQQTELSHAAEIKDTLLWISQEMTGADENLLGRIKEIEVSLGRIARVYPQADAFYTRLHSAALDLKDMASEIASEGDRLEADPQRLESVSQRLDLIYSLQQKHKADSVETLLALQDDYQKRLAQLEGSAQAIETLSRRIGELRVKAAKQAAEITAGRKKTVPHVEKQVKEMLAELGMPAAELRIGITPAAELQPDGADDIRFLFTANRHMPPQPIERVASGGEMSRLMLSLKAIVAHHSQLPTIIFDEIDTGVSGSIADRMGEIISRLSDDLQVVNITHLPQIASKGDHHFFVYKEESGSTTTTRIRKLDQQQRIDEIAKMLSGTDVTAAAREQARLLLNTRPEQ</sequence>
<evidence type="ECO:0000256" key="5">
    <source>
        <dbReference type="ARBA" id="ARBA00022763"/>
    </source>
</evidence>
<gene>
    <name evidence="12" type="primary">recN</name>
    <name evidence="12" type="ORF">H8S08_00455</name>
</gene>
<dbReference type="InterPro" id="IPR004604">
    <property type="entry name" value="DNA_recomb/repair_RecN"/>
</dbReference>
<dbReference type="Gene3D" id="3.40.50.300">
    <property type="entry name" value="P-loop containing nucleotide triphosphate hydrolases"/>
    <property type="match status" value="2"/>
</dbReference>
<evidence type="ECO:0000256" key="6">
    <source>
        <dbReference type="ARBA" id="ARBA00022840"/>
    </source>
</evidence>
<dbReference type="PIRSF" id="PIRSF003128">
    <property type="entry name" value="RecN"/>
    <property type="match status" value="1"/>
</dbReference>
<feature type="domain" description="RecF/RecN/SMC N-terminal" evidence="11">
    <location>
        <begin position="1"/>
        <end position="511"/>
    </location>
</feature>
<keyword evidence="13" id="KW-1185">Reference proteome</keyword>
<comment type="caution">
    <text evidence="12">The sequence shown here is derived from an EMBL/GenBank/DDBJ whole genome shotgun (WGS) entry which is preliminary data.</text>
</comment>
<dbReference type="SUPFAM" id="SSF52540">
    <property type="entry name" value="P-loop containing nucleoside triphosphate hydrolases"/>
    <property type="match status" value="1"/>
</dbReference>
<evidence type="ECO:0000256" key="10">
    <source>
        <dbReference type="SAM" id="Coils"/>
    </source>
</evidence>
<evidence type="ECO:0000313" key="13">
    <source>
        <dbReference type="Proteomes" id="UP000636891"/>
    </source>
</evidence>
<dbReference type="Proteomes" id="UP000636891">
    <property type="component" value="Unassembled WGS sequence"/>
</dbReference>
<comment type="similarity">
    <text evidence="2 9">Belongs to the RecN family.</text>
</comment>
<dbReference type="CDD" id="cd03241">
    <property type="entry name" value="ABC_RecN"/>
    <property type="match status" value="1"/>
</dbReference>
<dbReference type="RefSeq" id="WP_118656509.1">
    <property type="nucleotide sequence ID" value="NZ_JACOOK010000001.1"/>
</dbReference>